<dbReference type="EMBL" id="CDMY01000324">
    <property type="protein sequence ID" value="CEM02345.1"/>
    <property type="molecule type" value="Genomic_DNA"/>
</dbReference>
<dbReference type="InterPro" id="IPR036404">
    <property type="entry name" value="Jacalin-like_lectin_dom_sf"/>
</dbReference>
<feature type="compositionally biased region" description="Low complexity" evidence="1">
    <location>
        <begin position="298"/>
        <end position="307"/>
    </location>
</feature>
<dbReference type="Gene3D" id="2.100.10.30">
    <property type="entry name" value="Jacalin-like lectin domain"/>
    <property type="match status" value="1"/>
</dbReference>
<protein>
    <submittedName>
        <fullName evidence="2">Uncharacterized protein</fullName>
    </submittedName>
</protein>
<feature type="compositionally biased region" description="Acidic residues" evidence="1">
    <location>
        <begin position="311"/>
        <end position="337"/>
    </location>
</feature>
<feature type="region of interest" description="Disordered" evidence="1">
    <location>
        <begin position="276"/>
        <end position="337"/>
    </location>
</feature>
<proteinExistence type="predicted"/>
<reference evidence="2 3" key="1">
    <citation type="submission" date="2014-11" db="EMBL/GenBank/DDBJ databases">
        <authorList>
            <person name="Zhu J."/>
            <person name="Qi W."/>
            <person name="Song R."/>
        </authorList>
    </citation>
    <scope>NUCLEOTIDE SEQUENCE [LARGE SCALE GENOMIC DNA]</scope>
</reference>
<evidence type="ECO:0000313" key="2">
    <source>
        <dbReference type="EMBL" id="CEM02345.1"/>
    </source>
</evidence>
<feature type="compositionally biased region" description="Pro residues" evidence="1">
    <location>
        <begin position="281"/>
        <end position="297"/>
    </location>
</feature>
<gene>
    <name evidence="2" type="ORF">Vbra_8304</name>
</gene>
<name>A0A0G4EUS1_VITBC</name>
<keyword evidence="3" id="KW-1185">Reference proteome</keyword>
<dbReference type="InParanoid" id="A0A0G4EUS1"/>
<dbReference type="AlphaFoldDB" id="A0A0G4EUS1"/>
<dbReference type="PhylomeDB" id="A0A0G4EUS1"/>
<organism evidence="2 3">
    <name type="scientific">Vitrella brassicaformis (strain CCMP3155)</name>
    <dbReference type="NCBI Taxonomy" id="1169540"/>
    <lineage>
        <taxon>Eukaryota</taxon>
        <taxon>Sar</taxon>
        <taxon>Alveolata</taxon>
        <taxon>Colpodellida</taxon>
        <taxon>Vitrellaceae</taxon>
        <taxon>Vitrella</taxon>
    </lineage>
</organism>
<dbReference type="VEuPathDB" id="CryptoDB:Vbra_8304"/>
<evidence type="ECO:0000313" key="3">
    <source>
        <dbReference type="Proteomes" id="UP000041254"/>
    </source>
</evidence>
<evidence type="ECO:0000256" key="1">
    <source>
        <dbReference type="SAM" id="MobiDB-lite"/>
    </source>
</evidence>
<sequence>MLQLGPYIRALQPCGMSLFKTRSFADGHQVVVWGNSRGGTAFDDRAELVRRFPAREADEYRMCAIECILEGRALAQVSATYISMVDGQDVTITHGIHTAASQLRCEPPLTFAFGLNEWITEAVCEPHGYANCVNRVAIGTNKSRVGNQGQQRRMTFRCRHGNDNHRLYGEWQPHPHGPMFECEVTAGGLDGVVPWFLVGRAGQLIDQLGFYCDKKPIERLTKMFTPADFARLPQRVQRQVVSLYSICLPANGSKHDFPSFALPIVTGYAFPHLTAPHEPPEPVIPPARNPNTPPPPAAAAGLGNYPPFFYDEGEDDDDEEEEEEEEEDDWEDDMDIE</sequence>
<dbReference type="Proteomes" id="UP000041254">
    <property type="component" value="Unassembled WGS sequence"/>
</dbReference>
<accession>A0A0G4EUS1</accession>